<dbReference type="OMA" id="CRGVHAF"/>
<dbReference type="AlphaFoldDB" id="A0A061FFU5"/>
<dbReference type="EMBL" id="CM001885">
    <property type="protein sequence ID" value="EOY13354.1"/>
    <property type="molecule type" value="Genomic_DNA"/>
</dbReference>
<evidence type="ECO:0000256" key="3">
    <source>
        <dbReference type="RuleBase" id="RU361155"/>
    </source>
</evidence>
<dbReference type="HOGENOM" id="CLU_027239_0_3_1"/>
<dbReference type="Pfam" id="PF00685">
    <property type="entry name" value="Sulfotransfer_1"/>
    <property type="match status" value="1"/>
</dbReference>
<dbReference type="InterPro" id="IPR000863">
    <property type="entry name" value="Sulfotransferase_dom"/>
</dbReference>
<evidence type="ECO:0000256" key="2">
    <source>
        <dbReference type="ARBA" id="ARBA00022679"/>
    </source>
</evidence>
<organism evidence="5 6">
    <name type="scientific">Theobroma cacao</name>
    <name type="common">Cacao</name>
    <name type="synonym">Cocoa</name>
    <dbReference type="NCBI Taxonomy" id="3641"/>
    <lineage>
        <taxon>Eukaryota</taxon>
        <taxon>Viridiplantae</taxon>
        <taxon>Streptophyta</taxon>
        <taxon>Embryophyta</taxon>
        <taxon>Tracheophyta</taxon>
        <taxon>Spermatophyta</taxon>
        <taxon>Magnoliopsida</taxon>
        <taxon>eudicotyledons</taxon>
        <taxon>Gunneridae</taxon>
        <taxon>Pentapetalae</taxon>
        <taxon>rosids</taxon>
        <taxon>malvids</taxon>
        <taxon>Malvales</taxon>
        <taxon>Malvaceae</taxon>
        <taxon>Byttnerioideae</taxon>
        <taxon>Theobroma</taxon>
    </lineage>
</organism>
<keyword evidence="6" id="KW-1185">Reference proteome</keyword>
<dbReference type="eggNOG" id="KOG1584">
    <property type="taxonomic scope" value="Eukaryota"/>
</dbReference>
<dbReference type="SUPFAM" id="SSF52540">
    <property type="entry name" value="P-loop containing nucleoside triphosphate hydrolases"/>
    <property type="match status" value="1"/>
</dbReference>
<feature type="domain" description="Sulfotransferase" evidence="4">
    <location>
        <begin position="54"/>
        <end position="311"/>
    </location>
</feature>
<proteinExistence type="inferred from homology"/>
<dbReference type="InterPro" id="IPR027417">
    <property type="entry name" value="P-loop_NTPase"/>
</dbReference>
<gene>
    <name evidence="5" type="ORF">TCM_031898</name>
</gene>
<evidence type="ECO:0000313" key="6">
    <source>
        <dbReference type="Proteomes" id="UP000026915"/>
    </source>
</evidence>
<name>A0A061FFU5_THECC</name>
<reference evidence="5 6" key="1">
    <citation type="journal article" date="2013" name="Genome Biol.">
        <title>The genome sequence of the most widely cultivated cacao type and its use to identify candidate genes regulating pod color.</title>
        <authorList>
            <person name="Motamayor J.C."/>
            <person name="Mockaitis K."/>
            <person name="Schmutz J."/>
            <person name="Haiminen N."/>
            <person name="Iii D.L."/>
            <person name="Cornejo O."/>
            <person name="Findley S.D."/>
            <person name="Zheng P."/>
            <person name="Utro F."/>
            <person name="Royaert S."/>
            <person name="Saski C."/>
            <person name="Jenkins J."/>
            <person name="Podicheti R."/>
            <person name="Zhao M."/>
            <person name="Scheffler B.E."/>
            <person name="Stack J.C."/>
            <person name="Feltus F.A."/>
            <person name="Mustiga G.M."/>
            <person name="Amores F."/>
            <person name="Phillips W."/>
            <person name="Marelli J.P."/>
            <person name="May G.D."/>
            <person name="Shapiro H."/>
            <person name="Ma J."/>
            <person name="Bustamante C.D."/>
            <person name="Schnell R.J."/>
            <person name="Main D."/>
            <person name="Gilbert D."/>
            <person name="Parida L."/>
            <person name="Kuhn D.N."/>
        </authorList>
    </citation>
    <scope>NUCLEOTIDE SEQUENCE [LARGE SCALE GENOMIC DNA]</scope>
    <source>
        <strain evidence="6">cv. Matina 1-6</strain>
    </source>
</reference>
<sequence length="316" mass="36794">MDSSFPNISSTLLGELPKETWWASDHYNWEGFWFASSRLSPVMAARSNFQASNDDVFLTSSIKTGTTWLKAIIPTIMNPKGRKNDDTDDPLLKHHPNDLMPSLELQLFKDNPNPDLTAMPSPRLFRSLVPYPLLPESVKNSACKIVYITRDPKDVFVSMWHFMNSWTCTIGQGPWKMNEAFESFCRGVHAFGPFHDHVLSYWKESLRRPEKILFLRYEDLKKDPKVQLKKLASFLGRPFAKEEEVEKVLWRCSLERLKTLEVNQNGVDPWLGIPYKLYFRRGIVGDWENNITEEMKERLDQVTRMKFEGSGLDFKH</sequence>
<protein>
    <recommendedName>
        <fullName evidence="3">Sulfotransferase</fullName>
        <ecNumber evidence="3">2.8.2.-</ecNumber>
    </recommendedName>
</protein>
<dbReference type="Proteomes" id="UP000026915">
    <property type="component" value="Chromosome 7"/>
</dbReference>
<evidence type="ECO:0000256" key="1">
    <source>
        <dbReference type="ARBA" id="ARBA00005771"/>
    </source>
</evidence>
<dbReference type="GO" id="GO:0005737">
    <property type="term" value="C:cytoplasm"/>
    <property type="evidence" value="ECO:0000318"/>
    <property type="project" value="GO_Central"/>
</dbReference>
<dbReference type="Gene3D" id="3.40.50.300">
    <property type="entry name" value="P-loop containing nucleotide triphosphate hydrolases"/>
    <property type="match status" value="1"/>
</dbReference>
<dbReference type="PANTHER" id="PTHR11783">
    <property type="entry name" value="SULFOTRANSFERASE SULT"/>
    <property type="match status" value="1"/>
</dbReference>
<accession>A0A061FFU5</accession>
<comment type="similarity">
    <text evidence="1 3">Belongs to the sulfotransferase 1 family.</text>
</comment>
<keyword evidence="2 3" id="KW-0808">Transferase</keyword>
<evidence type="ECO:0000259" key="4">
    <source>
        <dbReference type="Pfam" id="PF00685"/>
    </source>
</evidence>
<dbReference type="GO" id="GO:0008146">
    <property type="term" value="F:sulfotransferase activity"/>
    <property type="evidence" value="ECO:0000318"/>
    <property type="project" value="GO_Central"/>
</dbReference>
<dbReference type="Gramene" id="EOY13354">
    <property type="protein sequence ID" value="EOY13354"/>
    <property type="gene ID" value="TCM_031898"/>
</dbReference>
<dbReference type="GO" id="GO:0051923">
    <property type="term" value="P:sulfation"/>
    <property type="evidence" value="ECO:0000318"/>
    <property type="project" value="GO_Central"/>
</dbReference>
<dbReference type="EC" id="2.8.2.-" evidence="3"/>
<evidence type="ECO:0000313" key="5">
    <source>
        <dbReference type="EMBL" id="EOY13354.1"/>
    </source>
</evidence>
<dbReference type="InParanoid" id="A0A061FFU5"/>